<dbReference type="GO" id="GO:0015031">
    <property type="term" value="P:protein transport"/>
    <property type="evidence" value="ECO:0007669"/>
    <property type="project" value="UniProtKB-KW"/>
</dbReference>
<evidence type="ECO:0000256" key="5">
    <source>
        <dbReference type="ARBA" id="ARBA00022989"/>
    </source>
</evidence>
<organism evidence="9 10">
    <name type="scientific">Cognatiluteimonas weifangensis</name>
    <dbReference type="NCBI Taxonomy" id="2303539"/>
    <lineage>
        <taxon>Bacteria</taxon>
        <taxon>Pseudomonadati</taxon>
        <taxon>Pseudomonadota</taxon>
        <taxon>Gammaproteobacteria</taxon>
        <taxon>Lysobacterales</taxon>
        <taxon>Lysobacteraceae</taxon>
        <taxon>Cognatiluteimonas</taxon>
    </lineage>
</organism>
<evidence type="ECO:0000256" key="6">
    <source>
        <dbReference type="ARBA" id="ARBA00023136"/>
    </source>
</evidence>
<sequence>MTATGRRIRKRKLKAEINVVPYIDVMLVLLIIFMVTAPLLNLGVDVKLPQVAAATVEQPKQQVVVQVADDGALSLIQRDEHGATSKLALEEEALIDRVRAFRAANPALVVFVAGDGAARYDTVLAILQRLRTDAGVEKATLLTSAPEPTRP</sequence>
<feature type="transmembrane region" description="Helical" evidence="8">
    <location>
        <begin position="21"/>
        <end position="40"/>
    </location>
</feature>
<evidence type="ECO:0000256" key="3">
    <source>
        <dbReference type="ARBA" id="ARBA00022475"/>
    </source>
</evidence>
<keyword evidence="3" id="KW-1003">Cell membrane</keyword>
<dbReference type="PANTHER" id="PTHR30558">
    <property type="entry name" value="EXBD MEMBRANE COMPONENT OF PMF-DRIVEN MACROMOLECULE IMPORT SYSTEM"/>
    <property type="match status" value="1"/>
</dbReference>
<name>A0A372DSM5_9GAMM</name>
<evidence type="ECO:0000256" key="1">
    <source>
        <dbReference type="ARBA" id="ARBA00004162"/>
    </source>
</evidence>
<dbReference type="Gene3D" id="3.30.420.270">
    <property type="match status" value="1"/>
</dbReference>
<dbReference type="Proteomes" id="UP000262917">
    <property type="component" value="Unassembled WGS sequence"/>
</dbReference>
<accession>A0A372DSM5</accession>
<evidence type="ECO:0000256" key="2">
    <source>
        <dbReference type="ARBA" id="ARBA00005811"/>
    </source>
</evidence>
<dbReference type="OrthoDB" id="9798629at2"/>
<gene>
    <name evidence="9" type="ORF">D0Y53_01185</name>
</gene>
<comment type="similarity">
    <text evidence="2 7">Belongs to the ExbD/TolR family.</text>
</comment>
<keyword evidence="4 7" id="KW-0812">Transmembrane</keyword>
<dbReference type="GO" id="GO:0005886">
    <property type="term" value="C:plasma membrane"/>
    <property type="evidence" value="ECO:0007669"/>
    <property type="project" value="UniProtKB-SubCell"/>
</dbReference>
<keyword evidence="6 8" id="KW-0472">Membrane</keyword>
<protein>
    <submittedName>
        <fullName evidence="9">ExbD/TolR family protein</fullName>
    </submittedName>
</protein>
<dbReference type="GO" id="GO:0022857">
    <property type="term" value="F:transmembrane transporter activity"/>
    <property type="evidence" value="ECO:0007669"/>
    <property type="project" value="InterPro"/>
</dbReference>
<dbReference type="PANTHER" id="PTHR30558:SF7">
    <property type="entry name" value="TOL-PAL SYSTEM PROTEIN TOLR"/>
    <property type="match status" value="1"/>
</dbReference>
<keyword evidence="10" id="KW-1185">Reference proteome</keyword>
<evidence type="ECO:0000256" key="4">
    <source>
        <dbReference type="ARBA" id="ARBA00022692"/>
    </source>
</evidence>
<reference evidence="9 10" key="1">
    <citation type="submission" date="2018-08" db="EMBL/GenBank/DDBJ databases">
        <title>Lysobacter weifangensis sp. nov., a new member of the family 'Xanthomonadaceae', isolated from soil in a farmland.</title>
        <authorList>
            <person name="Zhao H."/>
        </authorList>
    </citation>
    <scope>NUCLEOTIDE SEQUENCE [LARGE SCALE GENOMIC DNA]</scope>
    <source>
        <strain evidence="9 10">WF-2</strain>
    </source>
</reference>
<evidence type="ECO:0000256" key="7">
    <source>
        <dbReference type="RuleBase" id="RU003879"/>
    </source>
</evidence>
<evidence type="ECO:0000256" key="8">
    <source>
        <dbReference type="SAM" id="Phobius"/>
    </source>
</evidence>
<proteinExistence type="inferred from homology"/>
<keyword evidence="5 8" id="KW-1133">Transmembrane helix</keyword>
<comment type="subcellular location">
    <subcellularLocation>
        <location evidence="1">Cell membrane</location>
        <topology evidence="1">Single-pass membrane protein</topology>
    </subcellularLocation>
    <subcellularLocation>
        <location evidence="7">Cell membrane</location>
        <topology evidence="7">Single-pass type II membrane protein</topology>
    </subcellularLocation>
</comment>
<dbReference type="EMBL" id="QVPD01000001">
    <property type="protein sequence ID" value="RFP62573.1"/>
    <property type="molecule type" value="Genomic_DNA"/>
</dbReference>
<evidence type="ECO:0000313" key="10">
    <source>
        <dbReference type="Proteomes" id="UP000262917"/>
    </source>
</evidence>
<dbReference type="AlphaFoldDB" id="A0A372DSM5"/>
<keyword evidence="7" id="KW-0653">Protein transport</keyword>
<dbReference type="Pfam" id="PF02472">
    <property type="entry name" value="ExbD"/>
    <property type="match status" value="1"/>
</dbReference>
<comment type="caution">
    <text evidence="9">The sequence shown here is derived from an EMBL/GenBank/DDBJ whole genome shotgun (WGS) entry which is preliminary data.</text>
</comment>
<keyword evidence="7" id="KW-0813">Transport</keyword>
<evidence type="ECO:0000313" key="9">
    <source>
        <dbReference type="EMBL" id="RFP62573.1"/>
    </source>
</evidence>
<dbReference type="InterPro" id="IPR003400">
    <property type="entry name" value="ExbD"/>
</dbReference>